<dbReference type="PANTHER" id="PTHR33116">
    <property type="entry name" value="REVERSE TRANSCRIPTASE ZINC-BINDING DOMAIN-CONTAINING PROTEIN-RELATED-RELATED"/>
    <property type="match status" value="1"/>
</dbReference>
<keyword evidence="3" id="KW-1185">Reference proteome</keyword>
<dbReference type="PANTHER" id="PTHR33116:SF78">
    <property type="entry name" value="OS12G0587133 PROTEIN"/>
    <property type="match status" value="1"/>
</dbReference>
<dbReference type="Proteomes" id="UP001153076">
    <property type="component" value="Unassembled WGS sequence"/>
</dbReference>
<dbReference type="EMBL" id="JAKOGI010003483">
    <property type="protein sequence ID" value="KAJ8420386.1"/>
    <property type="molecule type" value="Genomic_DNA"/>
</dbReference>
<gene>
    <name evidence="2" type="ORF">Cgig2_004700</name>
</gene>
<evidence type="ECO:0000313" key="3">
    <source>
        <dbReference type="Proteomes" id="UP001153076"/>
    </source>
</evidence>
<feature type="domain" description="Reverse transcriptase zinc-binding" evidence="1">
    <location>
        <begin position="4"/>
        <end position="75"/>
    </location>
</feature>
<evidence type="ECO:0000313" key="2">
    <source>
        <dbReference type="EMBL" id="KAJ8420386.1"/>
    </source>
</evidence>
<name>A0A9Q1GH00_9CARY</name>
<dbReference type="InterPro" id="IPR026960">
    <property type="entry name" value="RVT-Znf"/>
</dbReference>
<dbReference type="OrthoDB" id="1937542at2759"/>
<accession>A0A9Q1GH00</accession>
<dbReference type="Pfam" id="PF13966">
    <property type="entry name" value="zf-RVT"/>
    <property type="match status" value="1"/>
</dbReference>
<reference evidence="2" key="1">
    <citation type="submission" date="2022-04" db="EMBL/GenBank/DDBJ databases">
        <title>Carnegiea gigantea Genome sequencing and assembly v2.</title>
        <authorList>
            <person name="Copetti D."/>
            <person name="Sanderson M.J."/>
            <person name="Burquez A."/>
            <person name="Wojciechowski M.F."/>
        </authorList>
    </citation>
    <scope>NUCLEOTIDE SEQUENCE</scope>
    <source>
        <strain evidence="2">SGP5-SGP5p</strain>
        <tissue evidence="2">Aerial part</tissue>
    </source>
</reference>
<sequence>MGEHEKVEWAKVIWARTNIPRHAIVNWVFIQHKLPTKIRLNKYYHQEDTTCHLCKTAIEDEQHLFFNCDYAKDVWREIKQWWNLTPQEMHKARGTKGEKQITSAIVLAAINHIWSARNHALFRSIHTPTRQTVTQIKEQVIHRILYLNTISRKIIHCIDSILKLYRKKGDL</sequence>
<evidence type="ECO:0000259" key="1">
    <source>
        <dbReference type="Pfam" id="PF13966"/>
    </source>
</evidence>
<proteinExistence type="predicted"/>
<organism evidence="2 3">
    <name type="scientific">Carnegiea gigantea</name>
    <dbReference type="NCBI Taxonomy" id="171969"/>
    <lineage>
        <taxon>Eukaryota</taxon>
        <taxon>Viridiplantae</taxon>
        <taxon>Streptophyta</taxon>
        <taxon>Embryophyta</taxon>
        <taxon>Tracheophyta</taxon>
        <taxon>Spermatophyta</taxon>
        <taxon>Magnoliopsida</taxon>
        <taxon>eudicotyledons</taxon>
        <taxon>Gunneridae</taxon>
        <taxon>Pentapetalae</taxon>
        <taxon>Caryophyllales</taxon>
        <taxon>Cactineae</taxon>
        <taxon>Cactaceae</taxon>
        <taxon>Cactoideae</taxon>
        <taxon>Echinocereeae</taxon>
        <taxon>Carnegiea</taxon>
    </lineage>
</organism>
<comment type="caution">
    <text evidence="2">The sequence shown here is derived from an EMBL/GenBank/DDBJ whole genome shotgun (WGS) entry which is preliminary data.</text>
</comment>
<dbReference type="AlphaFoldDB" id="A0A9Q1GH00"/>
<protein>
    <recommendedName>
        <fullName evidence="1">Reverse transcriptase zinc-binding domain-containing protein</fullName>
    </recommendedName>
</protein>